<dbReference type="InterPro" id="IPR047928">
    <property type="entry name" value="Perm_prefix_1"/>
</dbReference>
<sequence length="402" mass="43346">MRETEQYLKRATRGLWGKAAREARLELRGAVEDKVYRYRLLGLDEAAATRAALRDLGDPSAIARDLSQVHTLPQAGHAALLAGMAALLGVQALAQVPTVNAAPLAPRSSCKLDTATLQRLTEAERAWVQAELTKPGGRERLEAHCRDSRSPNELLKFSDLIAALKAGGVGVQVVEGTDAFLHLKFPGISEPQALNLNEFNREIKGERYVPVGSLLGQALYSVKVPLRLTGLKNPTFEIGPARMRLGTADQPIYSTNLYSLLIWDELFRGLKSAAPDSAQIREMGFFPESGTPSILTLSVPVLGAAGTFYAIVYGQPSSTGKGLNFTLRAAQDGQVAFPAPLSRGGQPAVPRLVATPAEFFRVRDGEQPAALLYRVDTADLRNLKLVPVPAVPASQLKLDTQP</sequence>
<protein>
    <submittedName>
        <fullName evidence="1">Uncharacterized protein</fullName>
    </submittedName>
</protein>
<accession>A0ABP9WE43</accession>
<proteinExistence type="predicted"/>
<keyword evidence="2" id="KW-1185">Reference proteome</keyword>
<reference evidence="1 2" key="1">
    <citation type="submission" date="2024-02" db="EMBL/GenBank/DDBJ databases">
        <title>Deinococcus carri NBRC 110142.</title>
        <authorList>
            <person name="Ichikawa N."/>
            <person name="Katano-Makiyama Y."/>
            <person name="Hidaka K."/>
        </authorList>
    </citation>
    <scope>NUCLEOTIDE SEQUENCE [LARGE SCALE GENOMIC DNA]</scope>
    <source>
        <strain evidence="1 2">NBRC 110142</strain>
    </source>
</reference>
<dbReference type="Proteomes" id="UP001401887">
    <property type="component" value="Unassembled WGS sequence"/>
</dbReference>
<dbReference type="NCBIfam" id="NF038403">
    <property type="entry name" value="perm_prefix_1"/>
    <property type="match status" value="1"/>
</dbReference>
<organism evidence="1 2">
    <name type="scientific">Deinococcus carri</name>
    <dbReference type="NCBI Taxonomy" id="1211323"/>
    <lineage>
        <taxon>Bacteria</taxon>
        <taxon>Thermotogati</taxon>
        <taxon>Deinococcota</taxon>
        <taxon>Deinococci</taxon>
        <taxon>Deinococcales</taxon>
        <taxon>Deinococcaceae</taxon>
        <taxon>Deinococcus</taxon>
    </lineage>
</organism>
<evidence type="ECO:0000313" key="2">
    <source>
        <dbReference type="Proteomes" id="UP001401887"/>
    </source>
</evidence>
<comment type="caution">
    <text evidence="1">The sequence shown here is derived from an EMBL/GenBank/DDBJ whole genome shotgun (WGS) entry which is preliminary data.</text>
</comment>
<dbReference type="EMBL" id="BAABRP010000018">
    <property type="protein sequence ID" value="GAA5514507.1"/>
    <property type="molecule type" value="Genomic_DNA"/>
</dbReference>
<dbReference type="RefSeq" id="WP_345467278.1">
    <property type="nucleotide sequence ID" value="NZ_BAABRP010000018.1"/>
</dbReference>
<name>A0ABP9WE43_9DEIO</name>
<evidence type="ECO:0000313" key="1">
    <source>
        <dbReference type="EMBL" id="GAA5514507.1"/>
    </source>
</evidence>
<gene>
    <name evidence="1" type="ORF">Dcar01_03263</name>
</gene>